<feature type="chain" id="PRO_5041228294" evidence="1">
    <location>
        <begin position="20"/>
        <end position="422"/>
    </location>
</feature>
<dbReference type="InterPro" id="IPR057744">
    <property type="entry name" value="OTAase-like"/>
</dbReference>
<dbReference type="InterPro" id="IPR051781">
    <property type="entry name" value="Metallo-dep_Hydrolase"/>
</dbReference>
<organism evidence="3">
    <name type="scientific">Roseihalotalea indica</name>
    <dbReference type="NCBI Taxonomy" id="2867963"/>
    <lineage>
        <taxon>Bacteria</taxon>
        <taxon>Pseudomonadati</taxon>
        <taxon>Bacteroidota</taxon>
        <taxon>Cytophagia</taxon>
        <taxon>Cytophagales</taxon>
        <taxon>Catalimonadaceae</taxon>
        <taxon>Roseihalotalea</taxon>
    </lineage>
</organism>
<dbReference type="CDD" id="cd01299">
    <property type="entry name" value="Met_dep_hydrolase_A"/>
    <property type="match status" value="1"/>
</dbReference>
<dbReference type="InterPro" id="IPR032466">
    <property type="entry name" value="Metal_Hydrolase"/>
</dbReference>
<name>A0AA49GHY0_9BACT</name>
<dbReference type="PANTHER" id="PTHR43135">
    <property type="entry name" value="ALPHA-D-RIBOSE 1-METHYLPHOSPHONATE 5-TRIPHOSPHATE DIPHOSPHATASE"/>
    <property type="match status" value="1"/>
</dbReference>
<dbReference type="SUPFAM" id="SSF51556">
    <property type="entry name" value="Metallo-dependent hydrolases"/>
    <property type="match status" value="1"/>
</dbReference>
<reference evidence="3" key="1">
    <citation type="journal article" date="2023" name="Comput. Struct. Biotechnol. J.">
        <title>Discovery of a novel marine Bacteroidetes with a rich repertoire of carbohydrate-active enzymes.</title>
        <authorList>
            <person name="Chen B."/>
            <person name="Liu G."/>
            <person name="Chen Q."/>
            <person name="Wang H."/>
            <person name="Liu L."/>
            <person name="Tang K."/>
        </authorList>
    </citation>
    <scope>NUCLEOTIDE SEQUENCE</scope>
    <source>
        <strain evidence="3">TK19036</strain>
    </source>
</reference>
<reference evidence="3" key="2">
    <citation type="journal article" date="2024" name="Antonie Van Leeuwenhoek">
        <title>Roseihalotalea indica gen. nov., sp. nov., a halophilic Bacteroidetes from mesopelagic Southwest Indian Ocean with higher carbohydrate metabolic potential.</title>
        <authorList>
            <person name="Chen B."/>
            <person name="Zhang M."/>
            <person name="Lin D."/>
            <person name="Ye J."/>
            <person name="Tang K."/>
        </authorList>
    </citation>
    <scope>NUCLEOTIDE SEQUENCE</scope>
    <source>
        <strain evidence="3">TK19036</strain>
    </source>
</reference>
<dbReference type="PANTHER" id="PTHR43135:SF3">
    <property type="entry name" value="ALPHA-D-RIBOSE 1-METHYLPHOSPHONATE 5-TRIPHOSPHATE DIPHOSPHATASE"/>
    <property type="match status" value="1"/>
</dbReference>
<gene>
    <name evidence="3" type="ORF">K4G66_17610</name>
</gene>
<dbReference type="InterPro" id="IPR011059">
    <property type="entry name" value="Metal-dep_hydrolase_composite"/>
</dbReference>
<protein>
    <submittedName>
        <fullName evidence="3">Amidohydrolase family protein</fullName>
    </submittedName>
</protein>
<dbReference type="AlphaFoldDB" id="A0AA49GHY0"/>
<feature type="signal peptide" evidence="1">
    <location>
        <begin position="1"/>
        <end position="19"/>
    </location>
</feature>
<dbReference type="Gene3D" id="3.20.20.140">
    <property type="entry name" value="Metal-dependent hydrolases"/>
    <property type="match status" value="1"/>
</dbReference>
<sequence>MALRLIFSVLFLTVTTLHAQDTLFILQPDRVFDGESVHTNWTVAIQGERIVAAGEGLTLDTTQAVVQRIDASGKTLMPGLIDAHTHVLLHPYNETSWNDQVLVESWAERTARATVHARKTLLAGFTTIRDLGTEGAGYTDVGIKEAIAKGVIPGPRMLVATRAIVATGSYGPKGFAEHVEVPLGAEPADGTNLVSVVRNQIGKGADLIKVYADYRWGLNGEAMPSFSEDELRLIVETAKSSGRPVVAHASTAEGIRRATMAGVATIEHGDGGTPEVFALMAKKGVALCPTLAAGDAIMQYRGWQKGSDPEPERIQQKRQSFQQALQAGVKLCAGGDTGVFTHGDNARELIMMADYGMENLDVLRAATSVNADVLGIAARVGRIRPGLLADMILVEGNPQESLQALYQVHWVMKGGKSYTTAY</sequence>
<evidence type="ECO:0000313" key="3">
    <source>
        <dbReference type="EMBL" id="WKN34198.1"/>
    </source>
</evidence>
<dbReference type="GO" id="GO:0016810">
    <property type="term" value="F:hydrolase activity, acting on carbon-nitrogen (but not peptide) bonds"/>
    <property type="evidence" value="ECO:0007669"/>
    <property type="project" value="InterPro"/>
</dbReference>
<proteinExistence type="predicted"/>
<evidence type="ECO:0000256" key="1">
    <source>
        <dbReference type="SAM" id="SignalP"/>
    </source>
</evidence>
<accession>A0AA49GHY0</accession>
<dbReference type="Pfam" id="PF01979">
    <property type="entry name" value="Amidohydro_1"/>
    <property type="match status" value="1"/>
</dbReference>
<keyword evidence="1" id="KW-0732">Signal</keyword>
<dbReference type="SUPFAM" id="SSF51338">
    <property type="entry name" value="Composite domain of metallo-dependent hydrolases"/>
    <property type="match status" value="1"/>
</dbReference>
<dbReference type="InterPro" id="IPR006680">
    <property type="entry name" value="Amidohydro-rel"/>
</dbReference>
<dbReference type="Gene3D" id="2.30.40.10">
    <property type="entry name" value="Urease, subunit C, domain 1"/>
    <property type="match status" value="1"/>
</dbReference>
<evidence type="ECO:0000259" key="2">
    <source>
        <dbReference type="Pfam" id="PF01979"/>
    </source>
</evidence>
<dbReference type="EMBL" id="CP120682">
    <property type="protein sequence ID" value="WKN34198.1"/>
    <property type="molecule type" value="Genomic_DNA"/>
</dbReference>
<feature type="domain" description="Amidohydrolase-related" evidence="2">
    <location>
        <begin position="75"/>
        <end position="416"/>
    </location>
</feature>